<accession>A0A1X0QGD5</accession>
<dbReference type="VEuPathDB" id="MicrosporidiaDB:HERIO_1627"/>
<dbReference type="SUPFAM" id="SSF56672">
    <property type="entry name" value="DNA/RNA polymerases"/>
    <property type="match status" value="1"/>
</dbReference>
<evidence type="ECO:0000313" key="1">
    <source>
        <dbReference type="EMBL" id="ORD98813.1"/>
    </source>
</evidence>
<sequence length="60" mass="7271">MLFVSKNSKHIFKRIINKILNGLDFVKVYLEDILIHNENIDNYIQHYKIVLERLKTRISK</sequence>
<evidence type="ECO:0008006" key="3">
    <source>
        <dbReference type="Google" id="ProtNLM"/>
    </source>
</evidence>
<comment type="caution">
    <text evidence="1">The sequence shown here is derived from an EMBL/GenBank/DDBJ whole genome shotgun (WGS) entry which is preliminary data.</text>
</comment>
<dbReference type="AlphaFoldDB" id="A0A1X0QGD5"/>
<protein>
    <recommendedName>
        <fullName evidence="3">Reverse transcriptase domain-containing protein</fullName>
    </recommendedName>
</protein>
<dbReference type="EMBL" id="LTAI01000430">
    <property type="protein sequence ID" value="ORD98813.1"/>
    <property type="molecule type" value="Genomic_DNA"/>
</dbReference>
<dbReference type="Proteomes" id="UP000192501">
    <property type="component" value="Unassembled WGS sequence"/>
</dbReference>
<gene>
    <name evidence="1" type="ORF">A0H76_1889</name>
</gene>
<proteinExistence type="predicted"/>
<dbReference type="VEuPathDB" id="MicrosporidiaDB:A0H76_1889"/>
<dbReference type="InterPro" id="IPR043128">
    <property type="entry name" value="Rev_trsase/Diguanyl_cyclase"/>
</dbReference>
<reference evidence="1 2" key="1">
    <citation type="journal article" date="2017" name="Environ. Microbiol.">
        <title>Decay of the glycolytic pathway and adaptation to intranuclear parasitism within Enterocytozoonidae microsporidia.</title>
        <authorList>
            <person name="Wiredu Boakye D."/>
            <person name="Jaroenlak P."/>
            <person name="Prachumwat A."/>
            <person name="Williams T.A."/>
            <person name="Bateman K.S."/>
            <person name="Itsathitphaisarn O."/>
            <person name="Sritunyalucksana K."/>
            <person name="Paszkiewicz K.H."/>
            <person name="Moore K.A."/>
            <person name="Stentiford G.D."/>
            <person name="Williams B.A."/>
        </authorList>
    </citation>
    <scope>NUCLEOTIDE SEQUENCE [LARGE SCALE GENOMIC DNA]</scope>
    <source>
        <strain evidence="2">canceri</strain>
    </source>
</reference>
<name>A0A1X0QGD5_9MICR</name>
<dbReference type="InterPro" id="IPR043502">
    <property type="entry name" value="DNA/RNA_pol_sf"/>
</dbReference>
<evidence type="ECO:0000313" key="2">
    <source>
        <dbReference type="Proteomes" id="UP000192501"/>
    </source>
</evidence>
<organism evidence="1 2">
    <name type="scientific">Hepatospora eriocheir</name>
    <dbReference type="NCBI Taxonomy" id="1081669"/>
    <lineage>
        <taxon>Eukaryota</taxon>
        <taxon>Fungi</taxon>
        <taxon>Fungi incertae sedis</taxon>
        <taxon>Microsporidia</taxon>
        <taxon>Hepatosporidae</taxon>
        <taxon>Hepatospora</taxon>
    </lineage>
</organism>
<dbReference type="Gene3D" id="3.30.70.270">
    <property type="match status" value="1"/>
</dbReference>